<dbReference type="InterPro" id="IPR000843">
    <property type="entry name" value="HTH_LacI"/>
</dbReference>
<dbReference type="Gene3D" id="3.40.50.2300">
    <property type="match status" value="2"/>
</dbReference>
<evidence type="ECO:0000256" key="3">
    <source>
        <dbReference type="ARBA" id="ARBA00023163"/>
    </source>
</evidence>
<gene>
    <name evidence="5" type="ORF">LAX5112_01373</name>
</gene>
<keyword evidence="6" id="KW-1185">Reference proteome</keyword>
<evidence type="ECO:0000313" key="6">
    <source>
        <dbReference type="Proteomes" id="UP000053235"/>
    </source>
</evidence>
<dbReference type="Pfam" id="PF00356">
    <property type="entry name" value="LacI"/>
    <property type="match status" value="1"/>
</dbReference>
<dbReference type="InterPro" id="IPR025997">
    <property type="entry name" value="SBP_2_dom"/>
</dbReference>
<sequence>MTHRFPVKEIALQSGLSTATVDRVLNNRAHVSPQTRRRVEDAVEELIRQEGQLAARGRRVFIEVLVEAPKRFSREIQRASEAVLSEFKPIALRPRFHVFETLSPQDCALELERIGRRGSQGVCLKARDTGLVRAAINALTDRGIPVVTVFTDNPGSRRLAYAGLNNIRAGQTAAYLMHNWLPDDAEAVLTTLSQHSFQGEEHRYEGFSKQLRALRPSIQLLDASGGGGHNPATGKEVAEQVVTQRRIDGVYSMGGGNRAILTALGDMGIQPSTFIAHDLDEDNLELLAQSRLSVVLYHDLKCDMRAAFRQCLAFHGLAEAPSQLESDIQIVTPMNLPADYA</sequence>
<protein>
    <submittedName>
        <fullName evidence="5">Lac repressor</fullName>
    </submittedName>
</protein>
<reference evidence="6" key="1">
    <citation type="submission" date="2015-07" db="EMBL/GenBank/DDBJ databases">
        <authorList>
            <person name="Rodrigo-Torres Lidia"/>
            <person name="Arahal R.David."/>
        </authorList>
    </citation>
    <scope>NUCLEOTIDE SEQUENCE [LARGE SCALE GENOMIC DNA]</scope>
    <source>
        <strain evidence="6">CECT 5112</strain>
    </source>
</reference>
<dbReference type="Pfam" id="PF13407">
    <property type="entry name" value="Peripla_BP_4"/>
    <property type="match status" value="1"/>
</dbReference>
<evidence type="ECO:0000256" key="1">
    <source>
        <dbReference type="ARBA" id="ARBA00023015"/>
    </source>
</evidence>
<keyword evidence="3" id="KW-0804">Transcription</keyword>
<name>A0A0M7A0Q4_9HYPH</name>
<dbReference type="GO" id="GO:0000976">
    <property type="term" value="F:transcription cis-regulatory region binding"/>
    <property type="evidence" value="ECO:0007669"/>
    <property type="project" value="TreeGrafter"/>
</dbReference>
<dbReference type="PANTHER" id="PTHR30146">
    <property type="entry name" value="LACI-RELATED TRANSCRIPTIONAL REPRESSOR"/>
    <property type="match status" value="1"/>
</dbReference>
<dbReference type="Proteomes" id="UP000053235">
    <property type="component" value="Unassembled WGS sequence"/>
</dbReference>
<dbReference type="InterPro" id="IPR028082">
    <property type="entry name" value="Peripla_BP_I"/>
</dbReference>
<dbReference type="EMBL" id="CXWD01000004">
    <property type="protein sequence ID" value="CTQ67403.1"/>
    <property type="molecule type" value="Genomic_DNA"/>
</dbReference>
<dbReference type="Gene3D" id="1.10.260.40">
    <property type="entry name" value="lambda repressor-like DNA-binding domains"/>
    <property type="match status" value="1"/>
</dbReference>
<organism evidence="5 6">
    <name type="scientific">Roseibium alexandrii</name>
    <dbReference type="NCBI Taxonomy" id="388408"/>
    <lineage>
        <taxon>Bacteria</taxon>
        <taxon>Pseudomonadati</taxon>
        <taxon>Pseudomonadota</taxon>
        <taxon>Alphaproteobacteria</taxon>
        <taxon>Hyphomicrobiales</taxon>
        <taxon>Stappiaceae</taxon>
        <taxon>Roseibium</taxon>
    </lineage>
</organism>
<dbReference type="GO" id="GO:0003700">
    <property type="term" value="F:DNA-binding transcription factor activity"/>
    <property type="evidence" value="ECO:0007669"/>
    <property type="project" value="TreeGrafter"/>
</dbReference>
<dbReference type="SUPFAM" id="SSF53822">
    <property type="entry name" value="Periplasmic binding protein-like I"/>
    <property type="match status" value="1"/>
</dbReference>
<proteinExistence type="predicted"/>
<feature type="domain" description="HTH lacI-type" evidence="4">
    <location>
        <begin position="8"/>
        <end position="46"/>
    </location>
</feature>
<evidence type="ECO:0000313" key="5">
    <source>
        <dbReference type="EMBL" id="CTQ67403.1"/>
    </source>
</evidence>
<keyword evidence="2" id="KW-0238">DNA-binding</keyword>
<dbReference type="STRING" id="388408.LAX5112_01373"/>
<dbReference type="InterPro" id="IPR010982">
    <property type="entry name" value="Lambda_DNA-bd_dom_sf"/>
</dbReference>
<dbReference type="SMART" id="SM00354">
    <property type="entry name" value="HTH_LACI"/>
    <property type="match status" value="1"/>
</dbReference>
<dbReference type="OrthoDB" id="9805774at2"/>
<dbReference type="PANTHER" id="PTHR30146:SF152">
    <property type="entry name" value="TRANSCRIPTIONAL REGULATORY PROTEIN"/>
    <property type="match status" value="1"/>
</dbReference>
<evidence type="ECO:0000259" key="4">
    <source>
        <dbReference type="PROSITE" id="PS50932"/>
    </source>
</evidence>
<dbReference type="RefSeq" id="WP_055671178.1">
    <property type="nucleotide sequence ID" value="NZ_CXWD01000004.1"/>
</dbReference>
<evidence type="ECO:0000256" key="2">
    <source>
        <dbReference type="ARBA" id="ARBA00023125"/>
    </source>
</evidence>
<dbReference type="SUPFAM" id="SSF47413">
    <property type="entry name" value="lambda repressor-like DNA-binding domains"/>
    <property type="match status" value="1"/>
</dbReference>
<accession>A0A0M7A0Q4</accession>
<dbReference type="CDD" id="cd01392">
    <property type="entry name" value="HTH_LacI"/>
    <property type="match status" value="1"/>
</dbReference>
<keyword evidence="1" id="KW-0805">Transcription regulation</keyword>
<dbReference type="PROSITE" id="PS50932">
    <property type="entry name" value="HTH_LACI_2"/>
    <property type="match status" value="1"/>
</dbReference>
<dbReference type="AlphaFoldDB" id="A0A0M7A0Q4"/>
<dbReference type="CDD" id="cd06307">
    <property type="entry name" value="PBP1_sugar_binding"/>
    <property type="match status" value="1"/>
</dbReference>